<dbReference type="OrthoDB" id="2973014at2"/>
<feature type="domain" description="CdaR GGDEF-like" evidence="5">
    <location>
        <begin position="279"/>
        <end position="393"/>
    </location>
</feature>
<sequence>MFLDEVLNHRSVTAADPLLCAGASAVEGRQVRWVHSSEVLDIAPLLRGGELLLSGGQALAAATDERRVGYVRELAGRGVAALAIETGPALPDIPESMLVAAESNGLPLFELRKVAPFVGIMQEINSILIGQSVELLQRGDEISHAMAAELAHGGGLDEVLAVLAGQTGSGVRLMSPAGLTLGSAGAADGGGAGSGPETGGSGTVSSGAVSTTAVDVPVRGVLAARLELELPEGVDPTFIRVAGERSVDILGLALLQRMPPGLKELAGAELMRAVHSGSQPWRLEQLGAAAGFAIDGPVAAVTVRSATSGRLRPALDALLAGAVPHAASYVDKLELIALAGLPREGTRAARASMIEALGNLEVPEGSAIAVGPLGLGIGEAAWSMAEARRTLDLAPRTGRAGGPARQVRDADAFAAERLAAESLEAGARRDFVRRTLGPLLEHDEQRNSQLLQTLTVWLDSGCNTAQAARELHLERQSMYHRLQRIFDLCGGDPRGTGRLVGLHLATRLAPLP</sequence>
<evidence type="ECO:0000313" key="7">
    <source>
        <dbReference type="Proteomes" id="UP000249166"/>
    </source>
</evidence>
<evidence type="ECO:0000259" key="3">
    <source>
        <dbReference type="Pfam" id="PF07905"/>
    </source>
</evidence>
<feature type="region of interest" description="Disordered" evidence="2">
    <location>
        <begin position="185"/>
        <end position="206"/>
    </location>
</feature>
<evidence type="ECO:0000259" key="4">
    <source>
        <dbReference type="Pfam" id="PF13556"/>
    </source>
</evidence>
<accession>A0A328HFQ2</accession>
<feature type="domain" description="Purine catabolism PurC-like" evidence="3">
    <location>
        <begin position="6"/>
        <end position="126"/>
    </location>
</feature>
<dbReference type="Pfam" id="PF13556">
    <property type="entry name" value="HTH_30"/>
    <property type="match status" value="1"/>
</dbReference>
<organism evidence="6 7">
    <name type="scientific">Arthrobacter globiformis</name>
    <dbReference type="NCBI Taxonomy" id="1665"/>
    <lineage>
        <taxon>Bacteria</taxon>
        <taxon>Bacillati</taxon>
        <taxon>Actinomycetota</taxon>
        <taxon>Actinomycetes</taxon>
        <taxon>Micrococcales</taxon>
        <taxon>Micrococcaceae</taxon>
        <taxon>Arthrobacter</taxon>
    </lineage>
</organism>
<proteinExistence type="inferred from homology"/>
<dbReference type="RefSeq" id="WP_111905034.1">
    <property type="nucleotide sequence ID" value="NZ_QLNP01000098.1"/>
</dbReference>
<comment type="caution">
    <text evidence="6">The sequence shown here is derived from an EMBL/GenBank/DDBJ whole genome shotgun (WGS) entry which is preliminary data.</text>
</comment>
<evidence type="ECO:0000313" key="6">
    <source>
        <dbReference type="EMBL" id="RAM35853.1"/>
    </source>
</evidence>
<dbReference type="Pfam" id="PF17853">
    <property type="entry name" value="GGDEF_2"/>
    <property type="match status" value="1"/>
</dbReference>
<gene>
    <name evidence="6" type="ORF">DBZ45_16920</name>
</gene>
<dbReference type="InterPro" id="IPR042070">
    <property type="entry name" value="PucR_C-HTH_sf"/>
</dbReference>
<dbReference type="InterPro" id="IPR041522">
    <property type="entry name" value="CdaR_GGDEF"/>
</dbReference>
<protein>
    <submittedName>
        <fullName evidence="6">PucR family transcriptional regulator</fullName>
    </submittedName>
</protein>
<dbReference type="Pfam" id="PF07905">
    <property type="entry name" value="PucR"/>
    <property type="match status" value="1"/>
</dbReference>
<name>A0A328HFQ2_ARTGO</name>
<dbReference type="PANTHER" id="PTHR33744">
    <property type="entry name" value="CARBOHYDRATE DIACID REGULATOR"/>
    <property type="match status" value="1"/>
</dbReference>
<evidence type="ECO:0000256" key="2">
    <source>
        <dbReference type="SAM" id="MobiDB-lite"/>
    </source>
</evidence>
<dbReference type="Proteomes" id="UP000249166">
    <property type="component" value="Unassembled WGS sequence"/>
</dbReference>
<dbReference type="InterPro" id="IPR051448">
    <property type="entry name" value="CdaR-like_regulators"/>
</dbReference>
<dbReference type="InterPro" id="IPR025736">
    <property type="entry name" value="PucR_C-HTH_dom"/>
</dbReference>
<dbReference type="PANTHER" id="PTHR33744:SF1">
    <property type="entry name" value="DNA-BINDING TRANSCRIPTIONAL ACTIVATOR ADER"/>
    <property type="match status" value="1"/>
</dbReference>
<evidence type="ECO:0000256" key="1">
    <source>
        <dbReference type="ARBA" id="ARBA00006754"/>
    </source>
</evidence>
<evidence type="ECO:0000259" key="5">
    <source>
        <dbReference type="Pfam" id="PF17853"/>
    </source>
</evidence>
<dbReference type="Gene3D" id="1.10.10.2840">
    <property type="entry name" value="PucR C-terminal helix-turn-helix domain"/>
    <property type="match status" value="1"/>
</dbReference>
<dbReference type="InterPro" id="IPR012914">
    <property type="entry name" value="PucR_dom"/>
</dbReference>
<feature type="domain" description="PucR C-terminal helix-turn-helix" evidence="4">
    <location>
        <begin position="450"/>
        <end position="507"/>
    </location>
</feature>
<feature type="compositionally biased region" description="Gly residues" evidence="2">
    <location>
        <begin position="187"/>
        <end position="202"/>
    </location>
</feature>
<reference evidence="6 7" key="1">
    <citation type="submission" date="2018-04" db="EMBL/GenBank/DDBJ databases">
        <title>Bacteria isolated from cave deposits of Manipur.</title>
        <authorList>
            <person name="Sahoo D."/>
            <person name="Sarangthem I."/>
            <person name="Nandeibam J."/>
        </authorList>
    </citation>
    <scope>NUCLEOTIDE SEQUENCE [LARGE SCALE GENOMIC DNA]</scope>
    <source>
        <strain evidence="7">mrc11</strain>
    </source>
</reference>
<dbReference type="EMBL" id="QLNP01000098">
    <property type="protein sequence ID" value="RAM35853.1"/>
    <property type="molecule type" value="Genomic_DNA"/>
</dbReference>
<comment type="similarity">
    <text evidence="1">Belongs to the CdaR family.</text>
</comment>
<dbReference type="AlphaFoldDB" id="A0A328HFQ2"/>